<dbReference type="Proteomes" id="UP000312397">
    <property type="component" value="Unassembled WGS sequence"/>
</dbReference>
<dbReference type="EMBL" id="AANOVI010000004">
    <property type="protein sequence ID" value="EDP8234278.1"/>
    <property type="molecule type" value="Genomic_DNA"/>
</dbReference>
<evidence type="ECO:0000313" key="4">
    <source>
        <dbReference type="Proteomes" id="UP000478805"/>
    </source>
</evidence>
<dbReference type="AlphaFoldDB" id="A0A5C4YC80"/>
<dbReference type="Gene3D" id="3.50.50.100">
    <property type="match status" value="1"/>
</dbReference>
<accession>A0A5C4YC80</accession>
<dbReference type="Proteomes" id="UP000478805">
    <property type="component" value="Unassembled WGS sequence"/>
</dbReference>
<name>A0A5C4YC80_CAMJU</name>
<evidence type="ECO:0000313" key="3">
    <source>
        <dbReference type="Proteomes" id="UP000312397"/>
    </source>
</evidence>
<evidence type="ECO:0008006" key="5">
    <source>
        <dbReference type="Google" id="ProtNLM"/>
    </source>
</evidence>
<evidence type="ECO:0000313" key="2">
    <source>
        <dbReference type="EMBL" id="TNO40412.1"/>
    </source>
</evidence>
<gene>
    <name evidence="2" type="ORF">FH034_10140</name>
    <name evidence="1" type="ORF">GSU20_04690</name>
</gene>
<evidence type="ECO:0000313" key="1">
    <source>
        <dbReference type="EMBL" id="EDP8234278.1"/>
    </source>
</evidence>
<reference evidence="2 3" key="1">
    <citation type="submission" date="2019-06" db="EMBL/GenBank/DDBJ databases">
        <title>Epidemiology of MDR Campylobacter spp.</title>
        <authorList>
            <person name="Addetia A."/>
            <person name="Greninger A."/>
            <person name="Fang F."/>
        </authorList>
    </citation>
    <scope>NUCLEOTIDE SEQUENCE [LARGE SCALE GENOMIC DNA]</scope>
    <source>
        <strain evidence="2 3">HMC314</strain>
    </source>
</reference>
<sequence length="66" mass="7550">MKKILLLGGGYGNLSFIKNLNKKTLQEYNFTSISKEDYHYQSVLLHQVVSAGKNININAFNLLYLK</sequence>
<organism evidence="2 3">
    <name type="scientific">Campylobacter jejuni</name>
    <dbReference type="NCBI Taxonomy" id="197"/>
    <lineage>
        <taxon>Bacteria</taxon>
        <taxon>Pseudomonadati</taxon>
        <taxon>Campylobacterota</taxon>
        <taxon>Epsilonproteobacteria</taxon>
        <taxon>Campylobacterales</taxon>
        <taxon>Campylobacteraceae</taxon>
        <taxon>Campylobacter</taxon>
    </lineage>
</organism>
<dbReference type="EMBL" id="VEVS01000076">
    <property type="protein sequence ID" value="TNO40412.1"/>
    <property type="molecule type" value="Genomic_DNA"/>
</dbReference>
<protein>
    <recommendedName>
        <fullName evidence="5">NADH dehydrogenase</fullName>
    </recommendedName>
</protein>
<dbReference type="RefSeq" id="WP_215469359.1">
    <property type="nucleotide sequence ID" value="NZ_CATQGO010000002.1"/>
</dbReference>
<proteinExistence type="predicted"/>
<reference evidence="1 4" key="2">
    <citation type="submission" date="2020-01" db="EMBL/GenBank/DDBJ databases">
        <authorList>
            <consortium name="PulseNet: The National Subtyping Network for Foodborne Disease Surveillance"/>
            <person name="Tarr C.L."/>
            <person name="Trees E."/>
            <person name="Katz L.S."/>
            <person name="Carleton-Romer H.A."/>
            <person name="Stroika S."/>
            <person name="Kucerova Z."/>
            <person name="Roache K.F."/>
            <person name="Sabol A.L."/>
            <person name="Besser J."/>
            <person name="Gerner-Smidt P."/>
        </authorList>
    </citation>
    <scope>NUCLEOTIDE SEQUENCE [LARGE SCALE GENOMIC DNA]</scope>
    <source>
        <strain evidence="1 4">PNUSAC014094</strain>
    </source>
</reference>
<comment type="caution">
    <text evidence="2">The sequence shown here is derived from an EMBL/GenBank/DDBJ whole genome shotgun (WGS) entry which is preliminary data.</text>
</comment>